<dbReference type="Gene3D" id="2.60.120.380">
    <property type="match status" value="1"/>
</dbReference>
<evidence type="ECO:0000313" key="7">
    <source>
        <dbReference type="Proteomes" id="UP001162483"/>
    </source>
</evidence>
<dbReference type="InterPro" id="IPR022683">
    <property type="entry name" value="Calpain_III"/>
</dbReference>
<keyword evidence="7" id="KW-1185">Reference proteome</keyword>
<dbReference type="InterPro" id="IPR022684">
    <property type="entry name" value="Calpain_cysteine_protease"/>
</dbReference>
<evidence type="ECO:0000259" key="5">
    <source>
        <dbReference type="SMART" id="SM00720"/>
    </source>
</evidence>
<evidence type="ECO:0000256" key="3">
    <source>
        <dbReference type="ARBA" id="ARBA00022801"/>
    </source>
</evidence>
<reference evidence="6" key="1">
    <citation type="submission" date="2023-05" db="EMBL/GenBank/DDBJ databases">
        <authorList>
            <person name="Stuckert A."/>
        </authorList>
    </citation>
    <scope>NUCLEOTIDE SEQUENCE</scope>
</reference>
<dbReference type="SMART" id="SM00720">
    <property type="entry name" value="calpain_III"/>
    <property type="match status" value="1"/>
</dbReference>
<dbReference type="SUPFAM" id="SSF49758">
    <property type="entry name" value="Calpain large subunit, middle domain (domain III)"/>
    <property type="match status" value="1"/>
</dbReference>
<sequence length="216" mass="24650">EHFHQNPPQVQNPQLGPAILHHRQARLGFRGVPWGSVGFRARRHTTCLYRLPGTFFNNPQFRLRVGGSSDQEAGHNNEQDEHWRVLLELMQTDGGAQKLHIACHLYQVPQDLVSRPRLDRGFFTRNRPVCDTGEPQNSRGGVTMRVHLPAGEYVIVPSTYDANQEGNFYIRVCCERDAGSSAPCWRQLEQQATEMIHQQTSAEKMTKALYVPQNPR</sequence>
<keyword evidence="2" id="KW-0645">Protease</keyword>
<proteinExistence type="inferred from homology"/>
<comment type="similarity">
    <text evidence="1">Belongs to the peptidase C2 family.</text>
</comment>
<protein>
    <recommendedName>
        <fullName evidence="5">Peptidase C2 calpain domain-containing protein</fullName>
    </recommendedName>
</protein>
<dbReference type="PANTHER" id="PTHR10183">
    <property type="entry name" value="CALPAIN"/>
    <property type="match status" value="1"/>
</dbReference>
<organism evidence="6 7">
    <name type="scientific">Staurois parvus</name>
    <dbReference type="NCBI Taxonomy" id="386267"/>
    <lineage>
        <taxon>Eukaryota</taxon>
        <taxon>Metazoa</taxon>
        <taxon>Chordata</taxon>
        <taxon>Craniata</taxon>
        <taxon>Vertebrata</taxon>
        <taxon>Euteleostomi</taxon>
        <taxon>Amphibia</taxon>
        <taxon>Batrachia</taxon>
        <taxon>Anura</taxon>
        <taxon>Neobatrachia</taxon>
        <taxon>Ranoidea</taxon>
        <taxon>Ranidae</taxon>
        <taxon>Staurois</taxon>
    </lineage>
</organism>
<feature type="domain" description="Peptidase C2 calpain" evidence="5">
    <location>
        <begin position="42"/>
        <end position="181"/>
    </location>
</feature>
<keyword evidence="3" id="KW-0378">Hydrolase</keyword>
<feature type="non-terminal residue" evidence="6">
    <location>
        <position position="1"/>
    </location>
</feature>
<comment type="caution">
    <text evidence="6">The sequence shown here is derived from an EMBL/GenBank/DDBJ whole genome shotgun (WGS) entry which is preliminary data.</text>
</comment>
<dbReference type="InterPro" id="IPR036213">
    <property type="entry name" value="Calpain_III_sf"/>
</dbReference>
<dbReference type="PANTHER" id="PTHR10183:SF379">
    <property type="entry name" value="CALPAIN-5"/>
    <property type="match status" value="1"/>
</dbReference>
<evidence type="ECO:0000313" key="6">
    <source>
        <dbReference type="EMBL" id="CAI9533782.1"/>
    </source>
</evidence>
<accession>A0ABN9AEC8</accession>
<evidence type="ECO:0000256" key="2">
    <source>
        <dbReference type="ARBA" id="ARBA00022670"/>
    </source>
</evidence>
<dbReference type="InterPro" id="IPR022682">
    <property type="entry name" value="Calpain_domain_III"/>
</dbReference>
<feature type="non-terminal residue" evidence="6">
    <location>
        <position position="216"/>
    </location>
</feature>
<keyword evidence="4" id="KW-0788">Thiol protease</keyword>
<dbReference type="PRINTS" id="PR00704">
    <property type="entry name" value="CALPAIN"/>
</dbReference>
<evidence type="ECO:0000256" key="4">
    <source>
        <dbReference type="ARBA" id="ARBA00022807"/>
    </source>
</evidence>
<name>A0ABN9AEC8_9NEOB</name>
<evidence type="ECO:0000256" key="1">
    <source>
        <dbReference type="ARBA" id="ARBA00007623"/>
    </source>
</evidence>
<gene>
    <name evidence="6" type="ORF">SPARVUS_LOCUS489743</name>
</gene>
<dbReference type="Proteomes" id="UP001162483">
    <property type="component" value="Unassembled WGS sequence"/>
</dbReference>
<dbReference type="EMBL" id="CATNWA010000155">
    <property type="protein sequence ID" value="CAI9533782.1"/>
    <property type="molecule type" value="Genomic_DNA"/>
</dbReference>
<dbReference type="Pfam" id="PF01067">
    <property type="entry name" value="Calpain_III"/>
    <property type="match status" value="1"/>
</dbReference>